<reference evidence="2 3" key="1">
    <citation type="submission" date="2023-07" db="EMBL/GenBank/DDBJ databases">
        <title>Comparative genomics of wheat-associated soil bacteria to identify genetic determinants of phenazine resistance.</title>
        <authorList>
            <person name="Mouncey N."/>
        </authorList>
    </citation>
    <scope>NUCLEOTIDE SEQUENCE [LARGE SCALE GENOMIC DNA]</scope>
    <source>
        <strain evidence="2 3">W2I7</strain>
    </source>
</reference>
<accession>A0ABU0PB61</accession>
<evidence type="ECO:0000256" key="1">
    <source>
        <dbReference type="ARBA" id="ARBA00006479"/>
    </source>
</evidence>
<sequence>MIIGVDIGGTKIAAAGFVADDSAGLKMSTDVRTAATPSAAGGVAVVRAVSELIASLSDASQITAMGIGTAGVVGSDGSISSATDAIAGWVGFPLRAALADAASSGRGADVRVAVVNDVHAAAVAEARIGAGAGSDSILMVAVGTGIGGAAIFADGLHRGATGTAGSLGHMEVAMPESSAARRCPCGGHAHVEAVASGPAMEQTYLERVGTRAGLREIARLATGGDPVAIEVIAEGARFLGRALASANALLDVDTIVIGGGVAEIGERYLAAVESSYRAAAMPGPARARIVPAGLAVNATLTGAAILAHTLS</sequence>
<dbReference type="EC" id="2.7.1.2" evidence="2"/>
<dbReference type="SUPFAM" id="SSF53067">
    <property type="entry name" value="Actin-like ATPase domain"/>
    <property type="match status" value="1"/>
</dbReference>
<organism evidence="2 3">
    <name type="scientific">Microbacterium murale</name>
    <dbReference type="NCBI Taxonomy" id="1081040"/>
    <lineage>
        <taxon>Bacteria</taxon>
        <taxon>Bacillati</taxon>
        <taxon>Actinomycetota</taxon>
        <taxon>Actinomycetes</taxon>
        <taxon>Micrococcales</taxon>
        <taxon>Microbacteriaceae</taxon>
        <taxon>Microbacterium</taxon>
    </lineage>
</organism>
<evidence type="ECO:0000313" key="2">
    <source>
        <dbReference type="EMBL" id="MDQ0643839.1"/>
    </source>
</evidence>
<dbReference type="EMBL" id="JAUSXK010000001">
    <property type="protein sequence ID" value="MDQ0643839.1"/>
    <property type="molecule type" value="Genomic_DNA"/>
</dbReference>
<dbReference type="Proteomes" id="UP001239085">
    <property type="component" value="Unassembled WGS sequence"/>
</dbReference>
<dbReference type="RefSeq" id="WP_307360962.1">
    <property type="nucleotide sequence ID" value="NZ_JAUSXK010000001.1"/>
</dbReference>
<protein>
    <submittedName>
        <fullName evidence="2">Glucokinase</fullName>
        <ecNumber evidence="2">2.7.1.2</ecNumber>
    </submittedName>
</protein>
<evidence type="ECO:0000313" key="3">
    <source>
        <dbReference type="Proteomes" id="UP001239085"/>
    </source>
</evidence>
<dbReference type="Gene3D" id="3.30.420.40">
    <property type="match status" value="2"/>
</dbReference>
<dbReference type="InterPro" id="IPR049874">
    <property type="entry name" value="ROK_cs"/>
</dbReference>
<dbReference type="PANTHER" id="PTHR18964:SF169">
    <property type="entry name" value="N-ACETYLMANNOSAMINE KINASE"/>
    <property type="match status" value="1"/>
</dbReference>
<gene>
    <name evidence="2" type="ORF">QFZ46_001999</name>
</gene>
<name>A0ABU0PB61_9MICO</name>
<dbReference type="PROSITE" id="PS01125">
    <property type="entry name" value="ROK"/>
    <property type="match status" value="1"/>
</dbReference>
<dbReference type="Pfam" id="PF00480">
    <property type="entry name" value="ROK"/>
    <property type="match status" value="1"/>
</dbReference>
<dbReference type="GO" id="GO:0004340">
    <property type="term" value="F:glucokinase activity"/>
    <property type="evidence" value="ECO:0007669"/>
    <property type="project" value="UniProtKB-EC"/>
</dbReference>
<comment type="similarity">
    <text evidence="1">Belongs to the ROK (NagC/XylR) family.</text>
</comment>
<dbReference type="PANTHER" id="PTHR18964">
    <property type="entry name" value="ROK (REPRESSOR, ORF, KINASE) FAMILY"/>
    <property type="match status" value="1"/>
</dbReference>
<dbReference type="InterPro" id="IPR000600">
    <property type="entry name" value="ROK"/>
</dbReference>
<dbReference type="InterPro" id="IPR043129">
    <property type="entry name" value="ATPase_NBD"/>
</dbReference>
<keyword evidence="3" id="KW-1185">Reference proteome</keyword>
<comment type="caution">
    <text evidence="2">The sequence shown here is derived from an EMBL/GenBank/DDBJ whole genome shotgun (WGS) entry which is preliminary data.</text>
</comment>
<keyword evidence="2" id="KW-0808">Transferase</keyword>
<proteinExistence type="inferred from homology"/>